<dbReference type="EMBL" id="JANPWB010000002">
    <property type="protein sequence ID" value="KAJ1211259.1"/>
    <property type="molecule type" value="Genomic_DNA"/>
</dbReference>
<feature type="region of interest" description="Disordered" evidence="1">
    <location>
        <begin position="39"/>
        <end position="72"/>
    </location>
</feature>
<organism evidence="2 3">
    <name type="scientific">Pleurodeles waltl</name>
    <name type="common">Iberian ribbed newt</name>
    <dbReference type="NCBI Taxonomy" id="8319"/>
    <lineage>
        <taxon>Eukaryota</taxon>
        <taxon>Metazoa</taxon>
        <taxon>Chordata</taxon>
        <taxon>Craniata</taxon>
        <taxon>Vertebrata</taxon>
        <taxon>Euteleostomi</taxon>
        <taxon>Amphibia</taxon>
        <taxon>Batrachia</taxon>
        <taxon>Caudata</taxon>
        <taxon>Salamandroidea</taxon>
        <taxon>Salamandridae</taxon>
        <taxon>Pleurodelinae</taxon>
        <taxon>Pleurodeles</taxon>
    </lineage>
</organism>
<feature type="compositionally biased region" description="Basic and acidic residues" evidence="1">
    <location>
        <begin position="45"/>
        <end position="62"/>
    </location>
</feature>
<keyword evidence="3" id="KW-1185">Reference proteome</keyword>
<name>A0AAV7WE09_PLEWA</name>
<gene>
    <name evidence="2" type="ORF">NDU88_006620</name>
</gene>
<sequence length="111" mass="12549">MTEINTLSIGQARVKPLAKRGKRGVRLRLLAGFIEKTEPGVQKANSEETGFKRRALKPERSRRVPTSSRGKRECLFNARRLKMPTSAEERQTVKVTVNEARATRAQRNECG</sequence>
<dbReference type="Proteomes" id="UP001066276">
    <property type="component" value="Chromosome 1_2"/>
</dbReference>
<reference evidence="2" key="1">
    <citation type="journal article" date="2022" name="bioRxiv">
        <title>Sequencing and chromosome-scale assembly of the giantPleurodeles waltlgenome.</title>
        <authorList>
            <person name="Brown T."/>
            <person name="Elewa A."/>
            <person name="Iarovenko S."/>
            <person name="Subramanian E."/>
            <person name="Araus A.J."/>
            <person name="Petzold A."/>
            <person name="Susuki M."/>
            <person name="Suzuki K.-i.T."/>
            <person name="Hayashi T."/>
            <person name="Toyoda A."/>
            <person name="Oliveira C."/>
            <person name="Osipova E."/>
            <person name="Leigh N.D."/>
            <person name="Simon A."/>
            <person name="Yun M.H."/>
        </authorList>
    </citation>
    <scope>NUCLEOTIDE SEQUENCE</scope>
    <source>
        <strain evidence="2">20211129_DDA</strain>
        <tissue evidence="2">Liver</tissue>
    </source>
</reference>
<accession>A0AAV7WE09</accession>
<protein>
    <submittedName>
        <fullName evidence="2">Uncharacterized protein</fullName>
    </submittedName>
</protein>
<evidence type="ECO:0000313" key="2">
    <source>
        <dbReference type="EMBL" id="KAJ1211259.1"/>
    </source>
</evidence>
<evidence type="ECO:0000313" key="3">
    <source>
        <dbReference type="Proteomes" id="UP001066276"/>
    </source>
</evidence>
<proteinExistence type="predicted"/>
<comment type="caution">
    <text evidence="2">The sequence shown here is derived from an EMBL/GenBank/DDBJ whole genome shotgun (WGS) entry which is preliminary data.</text>
</comment>
<dbReference type="AlphaFoldDB" id="A0AAV7WE09"/>
<evidence type="ECO:0000256" key="1">
    <source>
        <dbReference type="SAM" id="MobiDB-lite"/>
    </source>
</evidence>